<keyword evidence="3" id="KW-1185">Reference proteome</keyword>
<dbReference type="Gene3D" id="3.40.190.10">
    <property type="entry name" value="Periplasmic binding protein-like II"/>
    <property type="match status" value="1"/>
</dbReference>
<name>A0ABT7B9J6_9CYAN</name>
<evidence type="ECO:0000313" key="3">
    <source>
        <dbReference type="Proteomes" id="UP001235849"/>
    </source>
</evidence>
<dbReference type="Proteomes" id="UP001235849">
    <property type="component" value="Unassembled WGS sequence"/>
</dbReference>
<gene>
    <name evidence="2" type="primary">proX</name>
    <name evidence="2" type="ORF">PMG25_13840</name>
</gene>
<dbReference type="EMBL" id="JAQOSO010000079">
    <property type="protein sequence ID" value="MDJ1175176.1"/>
    <property type="molecule type" value="Genomic_DNA"/>
</dbReference>
<dbReference type="RefSeq" id="WP_283767485.1">
    <property type="nucleotide sequence ID" value="NZ_JAQOSO010000079.1"/>
</dbReference>
<sequence>MAKILYRRWFSIPVVLAIAFGLISCDSNRRSAQQHTQTLTVRSAHGTWVEESFQTAVVNIGLQELGYTIETPKELDYASIYLSIANQDIDYSVVYYDRGYESLFNAANQNNQLDQIGQIIPPGSQGYQIDKKTADEYGITSFQQLQDPQIATLFDSNGDGKADLTGCNPGWACGAVIEHHIEVYGLKNTVEQNQGNYTALLENTITHYQQGQPILYYAYNPHWIFAVLKPNQDVVFLEVPFTSLPQDEKMGDITEDDTIFEGKNLGWPSVGQKFVVNREFVDNHPMAKRWFELVTIPVADMNQVSLAIKDGKNTPEAIRSLAQEWVSENQVQFDEWLVQAKEAK</sequence>
<dbReference type="Gene3D" id="3.40.190.100">
    <property type="entry name" value="Glycine betaine-binding periplasmic protein, domain 2"/>
    <property type="match status" value="1"/>
</dbReference>
<accession>A0ABT7B9J6</accession>
<comment type="caution">
    <text evidence="2">The sequence shown here is derived from an EMBL/GenBank/DDBJ whole genome shotgun (WGS) entry which is preliminary data.</text>
</comment>
<reference evidence="2 3" key="1">
    <citation type="submission" date="2023-01" db="EMBL/GenBank/DDBJ databases">
        <title>Novel diversity within Roseofilum (Cyanobacteria; Desertifilaceae) from marine benthic mats with descriptions of four novel species.</title>
        <authorList>
            <person name="Wang Y."/>
            <person name="Berthold D.E."/>
            <person name="Hu J."/>
            <person name="Lefler F.W."/>
            <person name="Laughinghouse H.D. IV."/>
        </authorList>
    </citation>
    <scope>NUCLEOTIDE SEQUENCE [LARGE SCALE GENOMIC DNA]</scope>
    <source>
        <strain evidence="2 3">BLCC-M114</strain>
    </source>
</reference>
<proteinExistence type="predicted"/>
<dbReference type="PROSITE" id="PS51257">
    <property type="entry name" value="PROKAR_LIPOPROTEIN"/>
    <property type="match status" value="1"/>
</dbReference>
<dbReference type="SUPFAM" id="SSF53850">
    <property type="entry name" value="Periplasmic binding protein-like II"/>
    <property type="match status" value="1"/>
</dbReference>
<dbReference type="InterPro" id="IPR007210">
    <property type="entry name" value="ABC_Gly_betaine_transp_sub-bd"/>
</dbReference>
<dbReference type="NCBIfam" id="NF008334">
    <property type="entry name" value="PRK11119.1"/>
    <property type="match status" value="1"/>
</dbReference>
<dbReference type="Pfam" id="PF04069">
    <property type="entry name" value="OpuAC"/>
    <property type="match status" value="1"/>
</dbReference>
<evidence type="ECO:0000313" key="2">
    <source>
        <dbReference type="EMBL" id="MDJ1175176.1"/>
    </source>
</evidence>
<evidence type="ECO:0000259" key="1">
    <source>
        <dbReference type="Pfam" id="PF04069"/>
    </source>
</evidence>
<organism evidence="2 3">
    <name type="scientific">Roseofilum capinflatum BLCC-M114</name>
    <dbReference type="NCBI Taxonomy" id="3022440"/>
    <lineage>
        <taxon>Bacteria</taxon>
        <taxon>Bacillati</taxon>
        <taxon>Cyanobacteriota</taxon>
        <taxon>Cyanophyceae</taxon>
        <taxon>Desertifilales</taxon>
        <taxon>Desertifilaceae</taxon>
        <taxon>Roseofilum</taxon>
        <taxon>Roseofilum capinflatum</taxon>
    </lineage>
</organism>
<protein>
    <submittedName>
        <fullName evidence="2">Glycine betaine/L-proline ABC transporter substrate-binding protein ProX</fullName>
    </submittedName>
</protein>
<feature type="domain" description="ABC-type glycine betaine transport system substrate-binding" evidence="1">
    <location>
        <begin position="40"/>
        <end position="327"/>
    </location>
</feature>